<evidence type="ECO:0000313" key="2">
    <source>
        <dbReference type="Proteomes" id="UP000230232"/>
    </source>
</evidence>
<dbReference type="EMBL" id="PCXO01000005">
    <property type="protein sequence ID" value="PIR41397.1"/>
    <property type="molecule type" value="Genomic_DNA"/>
</dbReference>
<dbReference type="Gene3D" id="3.30.160.250">
    <property type="match status" value="1"/>
</dbReference>
<organism evidence="1 2">
    <name type="scientific">Candidatus Yanofskybacteria bacterium CG10_big_fil_rev_8_21_14_0_10_46_23</name>
    <dbReference type="NCBI Taxonomy" id="1975098"/>
    <lineage>
        <taxon>Bacteria</taxon>
        <taxon>Candidatus Yanofskyibacteriota</taxon>
    </lineage>
</organism>
<dbReference type="SUPFAM" id="SSF143100">
    <property type="entry name" value="TTHA1013/TTHA0281-like"/>
    <property type="match status" value="1"/>
</dbReference>
<dbReference type="InterPro" id="IPR035069">
    <property type="entry name" value="TTHA1013/TTHA0281-like"/>
</dbReference>
<reference evidence="1 2" key="1">
    <citation type="submission" date="2017-09" db="EMBL/GenBank/DDBJ databases">
        <title>Depth-based differentiation of microbial function through sediment-hosted aquifers and enrichment of novel symbionts in the deep terrestrial subsurface.</title>
        <authorList>
            <person name="Probst A.J."/>
            <person name="Ladd B."/>
            <person name="Jarett J.K."/>
            <person name="Geller-Mcgrath D.E."/>
            <person name="Sieber C.M."/>
            <person name="Emerson J.B."/>
            <person name="Anantharaman K."/>
            <person name="Thomas B.C."/>
            <person name="Malmstrom R."/>
            <person name="Stieglmeier M."/>
            <person name="Klingl A."/>
            <person name="Woyke T."/>
            <person name="Ryan C.M."/>
            <person name="Banfield J.F."/>
        </authorList>
    </citation>
    <scope>NUCLEOTIDE SEQUENCE [LARGE SCALE GENOMIC DNA]</scope>
    <source>
        <strain evidence="1">CG10_big_fil_rev_8_21_14_0_10_46_23</strain>
    </source>
</reference>
<sequence>MKRIIQFHISKGDKYYTAKGADLPIVTQGKTLDELAKNIQEAVELHLEGENPADFGFEHNPSVLMNFELPQINA</sequence>
<name>A0A2H0R4G2_9BACT</name>
<comment type="caution">
    <text evidence="1">The sequence shown here is derived from an EMBL/GenBank/DDBJ whole genome shotgun (WGS) entry which is preliminary data.</text>
</comment>
<evidence type="ECO:0000313" key="1">
    <source>
        <dbReference type="EMBL" id="PIR41397.1"/>
    </source>
</evidence>
<dbReference type="AlphaFoldDB" id="A0A2H0R4G2"/>
<dbReference type="Proteomes" id="UP000230232">
    <property type="component" value="Unassembled WGS sequence"/>
</dbReference>
<gene>
    <name evidence="1" type="ORF">COV31_00805</name>
</gene>
<proteinExistence type="predicted"/>
<evidence type="ECO:0008006" key="3">
    <source>
        <dbReference type="Google" id="ProtNLM"/>
    </source>
</evidence>
<protein>
    <recommendedName>
        <fullName evidence="3">HicB family protein</fullName>
    </recommendedName>
</protein>
<accession>A0A2H0R4G2</accession>